<dbReference type="InterPro" id="IPR051466">
    <property type="entry name" value="D-amino_acid_metab_enzyme"/>
</dbReference>
<gene>
    <name evidence="2" type="ORF">J2S59_002692</name>
</gene>
<evidence type="ECO:0000313" key="3">
    <source>
        <dbReference type="Proteomes" id="UP001240447"/>
    </source>
</evidence>
<dbReference type="Proteomes" id="UP001240447">
    <property type="component" value="Unassembled WGS sequence"/>
</dbReference>
<proteinExistence type="predicted"/>
<reference evidence="2 3" key="1">
    <citation type="submission" date="2023-07" db="EMBL/GenBank/DDBJ databases">
        <title>Sequencing the genomes of 1000 actinobacteria strains.</title>
        <authorList>
            <person name="Klenk H.-P."/>
        </authorList>
    </citation>
    <scope>NUCLEOTIDE SEQUENCE [LARGE SCALE GENOMIC DNA]</scope>
    <source>
        <strain evidence="2 3">GD13</strain>
    </source>
</reference>
<organism evidence="2 3">
    <name type="scientific">Nocardioides massiliensis</name>
    <dbReference type="NCBI Taxonomy" id="1325935"/>
    <lineage>
        <taxon>Bacteria</taxon>
        <taxon>Bacillati</taxon>
        <taxon>Actinomycetota</taxon>
        <taxon>Actinomycetes</taxon>
        <taxon>Propionibacteriales</taxon>
        <taxon>Nocardioidaceae</taxon>
        <taxon>Nocardioides</taxon>
    </lineage>
</organism>
<dbReference type="Pfam" id="PF01168">
    <property type="entry name" value="Ala_racemase_N"/>
    <property type="match status" value="1"/>
</dbReference>
<evidence type="ECO:0000259" key="1">
    <source>
        <dbReference type="Pfam" id="PF01168"/>
    </source>
</evidence>
<protein>
    <submittedName>
        <fullName evidence="2">D-serine deaminase-like pyridoxal phosphate-dependent protein</fullName>
    </submittedName>
</protein>
<dbReference type="PANTHER" id="PTHR28004">
    <property type="entry name" value="ZGC:162816-RELATED"/>
    <property type="match status" value="1"/>
</dbReference>
<dbReference type="InterPro" id="IPR029066">
    <property type="entry name" value="PLP-binding_barrel"/>
</dbReference>
<dbReference type="SUPFAM" id="SSF51419">
    <property type="entry name" value="PLP-binding barrel"/>
    <property type="match status" value="1"/>
</dbReference>
<comment type="caution">
    <text evidence="2">The sequence shown here is derived from an EMBL/GenBank/DDBJ whole genome shotgun (WGS) entry which is preliminary data.</text>
</comment>
<sequence>MAGNHPVVGGGDAERDALARRLTAAVARLDPAPGPRYVVDLDAFDANAADLRRRAGGAPIRVASKSVRVPALLRRVLALDGFHGVLAYTLAEALHLHATGVSDDIVLGYPSVDGASLAALLRDEAAAAAITLMTDDPAHLDVVDRVRASLPDQPTTTVRIAIDIDAGLRLGPAGHVGPKRSPLFDIDDVVRFADHVVGRAGFALVGVMTYEGQVAGVPDAVPGQRAKSAVIRRLKSTSVTRLDDRRRALAAALAERVTLEFWNSGGTGSIETSTVAPVTEVAAGSGLLVPHLFDHFRSFRPRPAAYLGFPVVRRPNAGTATVAGGGLIASGATGKDRSPVPWAPAGLQLTGLEGAGEVQTPLTGPGAAALRIGDLVWFRHGKAGEPAEHVQQVHLVSGTGVVDSVPTYRGLGHCW</sequence>
<evidence type="ECO:0000313" key="2">
    <source>
        <dbReference type="EMBL" id="MDP9822883.1"/>
    </source>
</evidence>
<dbReference type="InterPro" id="IPR001608">
    <property type="entry name" value="Ala_racemase_N"/>
</dbReference>
<name>A0ABT9NR69_9ACTN</name>
<dbReference type="EMBL" id="JAUSQM010000001">
    <property type="protein sequence ID" value="MDP9822883.1"/>
    <property type="molecule type" value="Genomic_DNA"/>
</dbReference>
<feature type="domain" description="Alanine racemase N-terminal" evidence="1">
    <location>
        <begin position="39"/>
        <end position="224"/>
    </location>
</feature>
<dbReference type="Gene3D" id="3.20.20.10">
    <property type="entry name" value="Alanine racemase"/>
    <property type="match status" value="1"/>
</dbReference>
<dbReference type="RefSeq" id="WP_306825209.1">
    <property type="nucleotide sequence ID" value="NZ_JAUSQM010000001.1"/>
</dbReference>
<keyword evidence="3" id="KW-1185">Reference proteome</keyword>
<dbReference type="PANTHER" id="PTHR28004:SF2">
    <property type="entry name" value="D-SERINE DEHYDRATASE"/>
    <property type="match status" value="1"/>
</dbReference>
<accession>A0ABT9NR69</accession>